<keyword evidence="1" id="KW-1133">Transmembrane helix</keyword>
<sequence>MGRTSEAFVVPTPTNIFGRVVMLGILLALIGVPCFIFYKDAYPLRCLHISPQNDLSNSSLLPLNNEQVEVELERVLKAASMKDKTVILTTLNEAWAAPNSILDLFLESFKIGENTKNLLNHLVIIAMDQRAYQRCLEVHPHCYALKVEGVDFTVEAYFMKGNYLKMVWSKIDIQKSVLQMGYNFLFMDADIMLFRNPFTRFYEDTDFQISCDNYPLNNSYDLDNNPNSGFIYVKSNHRTIQFYKFWYDSRITYPNQHDQVVLMTIKSGPFIREIALTIRFLNTIYFGGFCEPSKDLNQVCTMHANCCMGLDAKIHDLGILLDDWRDYKSLSPSVRSSWRGTWNAPQNCSVKVDHHYRPKKVMHEEKKY</sequence>
<accession>A0AAD4X853</accession>
<feature type="domain" description="Nucleotide-diphospho-sugar transferase" evidence="2">
    <location>
        <begin position="118"/>
        <end position="317"/>
    </location>
</feature>
<dbReference type="Proteomes" id="UP001202328">
    <property type="component" value="Unassembled WGS sequence"/>
</dbReference>
<reference evidence="3" key="1">
    <citation type="submission" date="2022-04" db="EMBL/GenBank/DDBJ databases">
        <title>A functionally conserved STORR gene fusion in Papaver species that diverged 16.8 million years ago.</title>
        <authorList>
            <person name="Catania T."/>
        </authorList>
    </citation>
    <scope>NUCLEOTIDE SEQUENCE</scope>
    <source>
        <strain evidence="3">S-188037</strain>
    </source>
</reference>
<dbReference type="InterPro" id="IPR005069">
    <property type="entry name" value="Nucl-diP-sugar_transferase"/>
</dbReference>
<name>A0AAD4X853_9MAGN</name>
<dbReference type="InterPro" id="IPR044821">
    <property type="entry name" value="At1g28695/At4g15970-like"/>
</dbReference>
<evidence type="ECO:0000313" key="4">
    <source>
        <dbReference type="Proteomes" id="UP001202328"/>
    </source>
</evidence>
<evidence type="ECO:0000313" key="3">
    <source>
        <dbReference type="EMBL" id="KAI3857134.1"/>
    </source>
</evidence>
<keyword evidence="4" id="KW-1185">Reference proteome</keyword>
<dbReference type="Pfam" id="PF03407">
    <property type="entry name" value="Nucleotid_trans"/>
    <property type="match status" value="1"/>
</dbReference>
<dbReference type="PANTHER" id="PTHR46038">
    <property type="entry name" value="EXPRESSED PROTEIN-RELATED"/>
    <property type="match status" value="1"/>
</dbReference>
<dbReference type="EMBL" id="JAJJMB010014886">
    <property type="protein sequence ID" value="KAI3857134.1"/>
    <property type="molecule type" value="Genomic_DNA"/>
</dbReference>
<dbReference type="PANTHER" id="PTHR46038:SF13">
    <property type="entry name" value="GLYCOSYLTRANSFERASE"/>
    <property type="match status" value="1"/>
</dbReference>
<comment type="caution">
    <text evidence="3">The sequence shown here is derived from an EMBL/GenBank/DDBJ whole genome shotgun (WGS) entry which is preliminary data.</text>
</comment>
<protein>
    <recommendedName>
        <fullName evidence="2">Nucleotide-diphospho-sugar transferase domain-containing protein</fullName>
    </recommendedName>
</protein>
<proteinExistence type="predicted"/>
<dbReference type="AlphaFoldDB" id="A0AAD4X853"/>
<organism evidence="3 4">
    <name type="scientific">Papaver atlanticum</name>
    <dbReference type="NCBI Taxonomy" id="357466"/>
    <lineage>
        <taxon>Eukaryota</taxon>
        <taxon>Viridiplantae</taxon>
        <taxon>Streptophyta</taxon>
        <taxon>Embryophyta</taxon>
        <taxon>Tracheophyta</taxon>
        <taxon>Spermatophyta</taxon>
        <taxon>Magnoliopsida</taxon>
        <taxon>Ranunculales</taxon>
        <taxon>Papaveraceae</taxon>
        <taxon>Papaveroideae</taxon>
        <taxon>Papaver</taxon>
    </lineage>
</organism>
<keyword evidence="1" id="KW-0472">Membrane</keyword>
<evidence type="ECO:0000259" key="2">
    <source>
        <dbReference type="Pfam" id="PF03407"/>
    </source>
</evidence>
<gene>
    <name evidence="3" type="ORF">MKW98_010548</name>
</gene>
<keyword evidence="1" id="KW-0812">Transmembrane</keyword>
<feature type="transmembrane region" description="Helical" evidence="1">
    <location>
        <begin position="16"/>
        <end position="38"/>
    </location>
</feature>
<evidence type="ECO:0000256" key="1">
    <source>
        <dbReference type="SAM" id="Phobius"/>
    </source>
</evidence>